<dbReference type="PRINTS" id="PR00032">
    <property type="entry name" value="HTHARAC"/>
</dbReference>
<dbReference type="Gene3D" id="3.40.50.2300">
    <property type="match status" value="1"/>
</dbReference>
<dbReference type="SMART" id="SM00342">
    <property type="entry name" value="HTH_ARAC"/>
    <property type="match status" value="1"/>
</dbReference>
<dbReference type="InterPro" id="IPR011006">
    <property type="entry name" value="CheY-like_superfamily"/>
</dbReference>
<evidence type="ECO:0000256" key="1">
    <source>
        <dbReference type="ARBA" id="ARBA00004496"/>
    </source>
</evidence>
<accession>A0ABX1X322</accession>
<comment type="subcellular location">
    <subcellularLocation>
        <location evidence="1">Cytoplasm</location>
    </subcellularLocation>
</comment>
<dbReference type="PROSITE" id="PS50110">
    <property type="entry name" value="RESPONSE_REGULATORY"/>
    <property type="match status" value="1"/>
</dbReference>
<dbReference type="PANTHER" id="PTHR42713:SF3">
    <property type="entry name" value="TRANSCRIPTIONAL REGULATORY PROTEIN HPTR"/>
    <property type="match status" value="1"/>
</dbReference>
<keyword evidence="7" id="KW-0804">Transcription</keyword>
<dbReference type="InterPro" id="IPR018062">
    <property type="entry name" value="HTH_AraC-typ_CS"/>
</dbReference>
<dbReference type="PROSITE" id="PS00041">
    <property type="entry name" value="HTH_ARAC_FAMILY_1"/>
    <property type="match status" value="1"/>
</dbReference>
<keyword evidence="3 8" id="KW-0597">Phosphoprotein</keyword>
<evidence type="ECO:0000256" key="6">
    <source>
        <dbReference type="ARBA" id="ARBA00023125"/>
    </source>
</evidence>
<dbReference type="Proteomes" id="UP000653578">
    <property type="component" value="Unassembled WGS sequence"/>
</dbReference>
<dbReference type="SUPFAM" id="SSF46689">
    <property type="entry name" value="Homeodomain-like"/>
    <property type="match status" value="2"/>
</dbReference>
<keyword evidence="2" id="KW-0963">Cytoplasm</keyword>
<feature type="domain" description="Response regulatory" evidence="10">
    <location>
        <begin position="6"/>
        <end position="123"/>
    </location>
</feature>
<keyword evidence="5" id="KW-0805">Transcription regulation</keyword>
<dbReference type="PANTHER" id="PTHR42713">
    <property type="entry name" value="HISTIDINE KINASE-RELATED"/>
    <property type="match status" value="1"/>
</dbReference>
<reference evidence="11 12" key="1">
    <citation type="submission" date="2019-10" db="EMBL/GenBank/DDBJ databases">
        <title>Description of Paenibacillus humi sp. nov.</title>
        <authorList>
            <person name="Carlier A."/>
            <person name="Qi S."/>
        </authorList>
    </citation>
    <scope>NUCLEOTIDE SEQUENCE [LARGE SCALE GENOMIC DNA]</scope>
    <source>
        <strain evidence="11 12">LMG 31461</strain>
    </source>
</reference>
<feature type="domain" description="HTH araC/xylS-type" evidence="9">
    <location>
        <begin position="153"/>
        <end position="251"/>
    </location>
</feature>
<dbReference type="PROSITE" id="PS01124">
    <property type="entry name" value="HTH_ARAC_FAMILY_2"/>
    <property type="match status" value="1"/>
</dbReference>
<gene>
    <name evidence="11" type="ORF">GC096_01125</name>
</gene>
<keyword evidence="6" id="KW-0238">DNA-binding</keyword>
<dbReference type="Pfam" id="PF00072">
    <property type="entry name" value="Response_reg"/>
    <property type="match status" value="1"/>
</dbReference>
<keyword evidence="12" id="KW-1185">Reference proteome</keyword>
<evidence type="ECO:0000256" key="8">
    <source>
        <dbReference type="PROSITE-ProRule" id="PRU00169"/>
    </source>
</evidence>
<proteinExistence type="predicted"/>
<dbReference type="EMBL" id="WHNY01000004">
    <property type="protein sequence ID" value="NOU62646.1"/>
    <property type="molecule type" value="Genomic_DNA"/>
</dbReference>
<evidence type="ECO:0000256" key="3">
    <source>
        <dbReference type="ARBA" id="ARBA00022553"/>
    </source>
</evidence>
<dbReference type="InterPro" id="IPR018060">
    <property type="entry name" value="HTH_AraC"/>
</dbReference>
<dbReference type="CDD" id="cd17536">
    <property type="entry name" value="REC_YesN-like"/>
    <property type="match status" value="1"/>
</dbReference>
<dbReference type="Gene3D" id="1.10.10.60">
    <property type="entry name" value="Homeodomain-like"/>
    <property type="match status" value="2"/>
</dbReference>
<comment type="caution">
    <text evidence="11">The sequence shown here is derived from an EMBL/GenBank/DDBJ whole genome shotgun (WGS) entry which is preliminary data.</text>
</comment>
<dbReference type="InterPro" id="IPR020449">
    <property type="entry name" value="Tscrpt_reg_AraC-type_HTH"/>
</dbReference>
<evidence type="ECO:0000256" key="5">
    <source>
        <dbReference type="ARBA" id="ARBA00023015"/>
    </source>
</evidence>
<dbReference type="SUPFAM" id="SSF52172">
    <property type="entry name" value="CheY-like"/>
    <property type="match status" value="1"/>
</dbReference>
<name>A0ABX1X322_9BACL</name>
<dbReference type="SMART" id="SM00448">
    <property type="entry name" value="REC"/>
    <property type="match status" value="1"/>
</dbReference>
<evidence type="ECO:0000256" key="4">
    <source>
        <dbReference type="ARBA" id="ARBA00023012"/>
    </source>
</evidence>
<dbReference type="InterPro" id="IPR009057">
    <property type="entry name" value="Homeodomain-like_sf"/>
</dbReference>
<dbReference type="InterPro" id="IPR001789">
    <property type="entry name" value="Sig_transdc_resp-reg_receiver"/>
</dbReference>
<evidence type="ECO:0000313" key="12">
    <source>
        <dbReference type="Proteomes" id="UP000653578"/>
    </source>
</evidence>
<evidence type="ECO:0000259" key="9">
    <source>
        <dbReference type="PROSITE" id="PS01124"/>
    </source>
</evidence>
<keyword evidence="4" id="KW-0902">Two-component regulatory system</keyword>
<organism evidence="11 12">
    <name type="scientific">Paenibacillus plantarum</name>
    <dbReference type="NCBI Taxonomy" id="2654975"/>
    <lineage>
        <taxon>Bacteria</taxon>
        <taxon>Bacillati</taxon>
        <taxon>Bacillota</taxon>
        <taxon>Bacilli</taxon>
        <taxon>Bacillales</taxon>
        <taxon>Paenibacillaceae</taxon>
        <taxon>Paenibacillus</taxon>
    </lineage>
</organism>
<dbReference type="InterPro" id="IPR051552">
    <property type="entry name" value="HptR"/>
</dbReference>
<sequence>MDPMYKVLIADDEEFIRERVINNMPWAEIGFEVAGCASDGELALQMVRECHPDVILTDILMPNMTGLELAQCVKSEFPHIKVALMSAYDDFQYAKEAIRFGVKGYLLKPIIRDEFLELFRDVANNLKNEAGQPVHSVKHMVVKTSGDRNSYVAVAKQYITENYPERIKLEDVSERLHVNPNYFSTLFKRETGKNFIDYLNEVRINESMKLLLHTDYKVFEISMSVGYGNFSYFNKIFKRISGVTPQTYRESGGSVFQFKEGM</sequence>
<evidence type="ECO:0000313" key="11">
    <source>
        <dbReference type="EMBL" id="NOU62646.1"/>
    </source>
</evidence>
<evidence type="ECO:0000256" key="7">
    <source>
        <dbReference type="ARBA" id="ARBA00023163"/>
    </source>
</evidence>
<evidence type="ECO:0000259" key="10">
    <source>
        <dbReference type="PROSITE" id="PS50110"/>
    </source>
</evidence>
<protein>
    <submittedName>
        <fullName evidence="11">Response regulator</fullName>
    </submittedName>
</protein>
<evidence type="ECO:0000256" key="2">
    <source>
        <dbReference type="ARBA" id="ARBA00022490"/>
    </source>
</evidence>
<feature type="modified residue" description="4-aspartylphosphate" evidence="8">
    <location>
        <position position="58"/>
    </location>
</feature>
<dbReference type="Pfam" id="PF12833">
    <property type="entry name" value="HTH_18"/>
    <property type="match status" value="1"/>
</dbReference>